<sequence>MQNTFGATRFVGDSPAGECVGSVAQQNAFGSVEQLLLCVVQVHPGWHWHPRFPRNDYVDIIAQWALAH</sequence>
<protein>
    <submittedName>
        <fullName evidence="1">Uncharacterized protein</fullName>
    </submittedName>
</protein>
<dbReference type="EMBL" id="BAABJM010000002">
    <property type="protein sequence ID" value="GAA5052222.1"/>
    <property type="molecule type" value="Genomic_DNA"/>
</dbReference>
<proteinExistence type="predicted"/>
<reference evidence="2" key="1">
    <citation type="journal article" date="2019" name="Int. J. Syst. Evol. Microbiol.">
        <title>The Global Catalogue of Microorganisms (GCM) 10K type strain sequencing project: providing services to taxonomists for standard genome sequencing and annotation.</title>
        <authorList>
            <consortium name="The Broad Institute Genomics Platform"/>
            <consortium name="The Broad Institute Genome Sequencing Center for Infectious Disease"/>
            <person name="Wu L."/>
            <person name="Ma J."/>
        </authorList>
    </citation>
    <scope>NUCLEOTIDE SEQUENCE [LARGE SCALE GENOMIC DNA]</scope>
    <source>
        <strain evidence="2">JCM 18298</strain>
    </source>
</reference>
<organism evidence="1 2">
    <name type="scientific">Nocardia callitridis</name>
    <dbReference type="NCBI Taxonomy" id="648753"/>
    <lineage>
        <taxon>Bacteria</taxon>
        <taxon>Bacillati</taxon>
        <taxon>Actinomycetota</taxon>
        <taxon>Actinomycetes</taxon>
        <taxon>Mycobacteriales</taxon>
        <taxon>Nocardiaceae</taxon>
        <taxon>Nocardia</taxon>
    </lineage>
</organism>
<comment type="caution">
    <text evidence="1">The sequence shown here is derived from an EMBL/GenBank/DDBJ whole genome shotgun (WGS) entry which is preliminary data.</text>
</comment>
<evidence type="ECO:0000313" key="1">
    <source>
        <dbReference type="EMBL" id="GAA5052222.1"/>
    </source>
</evidence>
<gene>
    <name evidence="1" type="ORF">GCM10023318_24610</name>
</gene>
<name>A0ABP9KAC1_9NOCA</name>
<dbReference type="Proteomes" id="UP001500603">
    <property type="component" value="Unassembled WGS sequence"/>
</dbReference>
<evidence type="ECO:0000313" key="2">
    <source>
        <dbReference type="Proteomes" id="UP001500603"/>
    </source>
</evidence>
<keyword evidence="2" id="KW-1185">Reference proteome</keyword>
<accession>A0ABP9KAC1</accession>